<gene>
    <name evidence="2" type="ORF">ACS15_4782</name>
</gene>
<feature type="transmembrane region" description="Helical" evidence="1">
    <location>
        <begin position="71"/>
        <end position="97"/>
    </location>
</feature>
<evidence type="ECO:0000313" key="2">
    <source>
        <dbReference type="EMBL" id="ANH75446.1"/>
    </source>
</evidence>
<dbReference type="Proteomes" id="UP000077927">
    <property type="component" value="Chromosome 2"/>
</dbReference>
<evidence type="ECO:0000256" key="1">
    <source>
        <dbReference type="SAM" id="Phobius"/>
    </source>
</evidence>
<keyword evidence="1" id="KW-0472">Membrane</keyword>
<dbReference type="KEGG" id="rin:ACS15_4782"/>
<feature type="transmembrane region" description="Helical" evidence="1">
    <location>
        <begin position="31"/>
        <end position="50"/>
    </location>
</feature>
<name>A0AAC9BKB0_9RALS</name>
<proteinExistence type="predicted"/>
<accession>A0AAC9BKB0</accession>
<keyword evidence="1" id="KW-0812">Transmembrane</keyword>
<dbReference type="AlphaFoldDB" id="A0AAC9BKB0"/>
<dbReference type="EMBL" id="CP012606">
    <property type="protein sequence ID" value="ANH75446.1"/>
    <property type="molecule type" value="Genomic_DNA"/>
</dbReference>
<sequence length="99" mass="10203">MKKGVWTLLCVAIVAWGICAAFPASAIHFGWIGTLFGSAAGLIATLSSYQTEEIAHTRGGAIYKSESPIKFALAHALVGLLFVALAWLSVLGSLGALGA</sequence>
<protein>
    <submittedName>
        <fullName evidence="2">Membrane protein</fullName>
    </submittedName>
</protein>
<reference evidence="2 3" key="1">
    <citation type="submission" date="2015-09" db="EMBL/GenBank/DDBJ databases">
        <authorList>
            <person name="Xu Y."/>
            <person name="Nagy A."/>
            <person name="Liu N.T."/>
            <person name="Nou X."/>
        </authorList>
    </citation>
    <scope>NUCLEOTIDE SEQUENCE [LARGE SCALE GENOMIC DNA]</scope>
    <source>
        <strain evidence="2 3">FC1138</strain>
    </source>
</reference>
<dbReference type="RefSeq" id="WP_021193795.1">
    <property type="nucleotide sequence ID" value="NZ_CP012606.1"/>
</dbReference>
<evidence type="ECO:0000313" key="3">
    <source>
        <dbReference type="Proteomes" id="UP000077927"/>
    </source>
</evidence>
<organism evidence="2 3">
    <name type="scientific">Ralstonia insidiosa</name>
    <dbReference type="NCBI Taxonomy" id="190721"/>
    <lineage>
        <taxon>Bacteria</taxon>
        <taxon>Pseudomonadati</taxon>
        <taxon>Pseudomonadota</taxon>
        <taxon>Betaproteobacteria</taxon>
        <taxon>Burkholderiales</taxon>
        <taxon>Burkholderiaceae</taxon>
        <taxon>Ralstonia</taxon>
    </lineage>
</organism>
<keyword evidence="1" id="KW-1133">Transmembrane helix</keyword>